<dbReference type="GO" id="GO:0005930">
    <property type="term" value="C:axoneme"/>
    <property type="evidence" value="ECO:0007669"/>
    <property type="project" value="TreeGrafter"/>
</dbReference>
<evidence type="ECO:0000313" key="5">
    <source>
        <dbReference type="Proteomes" id="UP000655588"/>
    </source>
</evidence>
<dbReference type="InterPro" id="IPR013783">
    <property type="entry name" value="Ig-like_fold"/>
</dbReference>
<evidence type="ECO:0008006" key="6">
    <source>
        <dbReference type="Google" id="ProtNLM"/>
    </source>
</evidence>
<sequence>MNPCSYRNYMDEMLQIIDEIECRPCFRIEPSKGRIEEEESLQFTIHFLSNKSGDFQGNLFLEYETGEKVRMDLRSSAENCPIRIDRGSVRMEETFLGLSRSKILTIHNRSNYIVKYKWMQLESIEADNERKEHYKKLFHLVYESELDRCVDLAHYNVCTPDIHQLVYQRIYTDELESLTKETFQYNHICFKFAQQEAEIWPQSSTEVTVFFYALEVGEVNCTAYLEVTGREDRIPLSLYGTGKGPVIQLNVLTINLENIYMCSVHNYEKLFRQTIPLFQIIAVNKGHICGTLIYRAKPTDFGGTIDVTPPSLKLQPDEHKSFNLSFSSNRKGDFVERVDFVVKESLEVLSLHIKYVVRSVNQSEDDVPFDDASFFFLSYRGCIICPTLHFDKDSLDFGTTAIGKLREMILLKWKERENGKVQQDVYLHNLALIPVSFIITVLNDGDQAPLHHEDFAKASKKPSFPSKPQEFQVVPMEGVVEAHDSLKIKTDSNDLQIIYTANIARVGQTVVQVDMWDSDSDPVTLPVTFCGAVPSLSIVPREITLRFCFVNFPYLRSFAVENNSDLDGYFYLMPQQVSLKSRTTNVKIISIVSDDSPVICSLCNNQGYVKARQSKTIEATIITKALGRHKITLNHQQIDRTITLTNGGSRDYQVIWTTQPEVRFRRGQMLMPHTTKFHLQPLIINIPPGETRYVYCKLFWKLNECVVEKWYVFGQIQGVGKRELIVKQPFHLVTAAEEHVQSMQIVLIDGATTKIRVFFFFDSNVQDRYSRNYSGVLRLEYQEHPNQDKIACKGYVNFPNLIIEPGDFVINCELGSSAEKILTLTNNGPVSVVYKFLWLADSIEIQRDTDIGPVLKIVPNEGTVLPYSVQRVHVGFHGFERLRIKATVVCEISRGPIERIHLLARADAIRYAFDTNVIDFGQQISCYTIENVLQLFLEYSRKTFVLKNLCTIAFDYEIKATEIVSNEAIERFDICPLIIQPSKGFVDAESVVEFYANHLATKLGPISHRFQLEVQLHSLTVELIFPTTKIGHLMPVVIEVTAYGAFPQVYPCVPREQLHQYHSIELEYSAVQSLTEDFMQNVSRIDGFSTLLAETSHCVPQKMENVVAEKIADYLETDTEMSIGYIDNLHKSSDFQSRMKDPVKELFESMERKPDVSDHLLDPFKPVKRVCVVFHGAPFTGTPLYTYTSSPFTNLPTFCLPWFTLSQRSRAGESNEIGSQSTRRTVNSNKGGRSPKEKSGTESSKTPRRLKTPKFAKIETSDSQKEFTNPRLIASICTQRTVYRLSMDDFKRGFVVQSLESNFLRNNTSEALLFLLRIVGNIEYFLFVTFLNSMARYNAKVEQLRNEIEKKKKKGNIKLKRKENKNVKLTFKVVRSLREIAHEITLSMAQKNEIFIFAAVKATDPTQKIQDIDEMSSSEYDQLPDEDKKIYLNAILPRKREEASRRRARFIERMMERTKKKV</sequence>
<keyword evidence="1" id="KW-0175">Coiled coil</keyword>
<accession>A0A833RFM1</accession>
<dbReference type="GO" id="GO:0003341">
    <property type="term" value="P:cilium movement"/>
    <property type="evidence" value="ECO:0007669"/>
    <property type="project" value="TreeGrafter"/>
</dbReference>
<dbReference type="Gene3D" id="2.60.40.10">
    <property type="entry name" value="Immunoglobulins"/>
    <property type="match status" value="5"/>
</dbReference>
<feature type="coiled-coil region" evidence="1">
    <location>
        <begin position="1334"/>
        <end position="1365"/>
    </location>
</feature>
<keyword evidence="3" id="KW-0812">Transmembrane</keyword>
<feature type="transmembrane region" description="Helical" evidence="3">
    <location>
        <begin position="1311"/>
        <end position="1331"/>
    </location>
</feature>
<reference evidence="4" key="1">
    <citation type="submission" date="2019-11" db="EMBL/GenBank/DDBJ databases">
        <title>The nuclear and mitochondrial genomes of Frieseomelitta varia - a highly eusocial stingless bee (Meliponini) with a permanently sterile worker caste.</title>
        <authorList>
            <person name="Freitas F.C.P."/>
            <person name="Lourenco A.P."/>
            <person name="Nunes F.M.F."/>
            <person name="Paschoal A.R."/>
            <person name="Abreu F.C.P."/>
            <person name="Barbin F.O."/>
            <person name="Bataglia L."/>
            <person name="Cardoso-Junior C.A.M."/>
            <person name="Cervoni M.S."/>
            <person name="Silva S.R."/>
            <person name="Dalarmi F."/>
            <person name="Del Lama M.A."/>
            <person name="Depintor T.S."/>
            <person name="Ferreira K.M."/>
            <person name="Goria P.S."/>
            <person name="Jaskot M.C."/>
            <person name="Lago D.C."/>
            <person name="Luna-Lucena D."/>
            <person name="Moda L.M."/>
            <person name="Nascimento L."/>
            <person name="Pedrino M."/>
            <person name="Rabico F.O."/>
            <person name="Sanches F.C."/>
            <person name="Santos D.E."/>
            <person name="Santos C.G."/>
            <person name="Vieira J."/>
            <person name="Lopes T.F."/>
            <person name="Barchuk A.R."/>
            <person name="Hartfelder K."/>
            <person name="Simoes Z.L.P."/>
            <person name="Bitondi M.M.G."/>
            <person name="Pinheiro D.G."/>
        </authorList>
    </citation>
    <scope>NUCLEOTIDE SEQUENCE</scope>
    <source>
        <strain evidence="4">USP_RPSP 00005682</strain>
        <tissue evidence="4">Whole individual</tissue>
    </source>
</reference>
<dbReference type="PANTHER" id="PTHR23053:SF0">
    <property type="entry name" value="HYDROCEPHALUS-INDUCING PROTEIN HOMOLOG"/>
    <property type="match status" value="1"/>
</dbReference>
<keyword evidence="3" id="KW-0472">Membrane</keyword>
<dbReference type="InterPro" id="IPR033305">
    <property type="entry name" value="Hydin-like"/>
</dbReference>
<dbReference type="GO" id="GO:1904158">
    <property type="term" value="P:axonemal central apparatus assembly"/>
    <property type="evidence" value="ECO:0007669"/>
    <property type="project" value="TreeGrafter"/>
</dbReference>
<evidence type="ECO:0000256" key="1">
    <source>
        <dbReference type="SAM" id="Coils"/>
    </source>
</evidence>
<protein>
    <recommendedName>
        <fullName evidence="6">Hydrocephalus-inducing protein</fullName>
    </recommendedName>
</protein>
<dbReference type="EMBL" id="WNWW01000636">
    <property type="protein sequence ID" value="KAF3422859.1"/>
    <property type="molecule type" value="Genomic_DNA"/>
</dbReference>
<evidence type="ECO:0000313" key="4">
    <source>
        <dbReference type="EMBL" id="KAF3422859.1"/>
    </source>
</evidence>
<organism evidence="4 5">
    <name type="scientific">Frieseomelitta varia</name>
    <dbReference type="NCBI Taxonomy" id="561572"/>
    <lineage>
        <taxon>Eukaryota</taxon>
        <taxon>Metazoa</taxon>
        <taxon>Ecdysozoa</taxon>
        <taxon>Arthropoda</taxon>
        <taxon>Hexapoda</taxon>
        <taxon>Insecta</taxon>
        <taxon>Pterygota</taxon>
        <taxon>Neoptera</taxon>
        <taxon>Endopterygota</taxon>
        <taxon>Hymenoptera</taxon>
        <taxon>Apocrita</taxon>
        <taxon>Aculeata</taxon>
        <taxon>Apoidea</taxon>
        <taxon>Anthophila</taxon>
        <taxon>Apidae</taxon>
        <taxon>Frieseomelitta</taxon>
    </lineage>
</organism>
<keyword evidence="3" id="KW-1133">Transmembrane helix</keyword>
<feature type="region of interest" description="Disordered" evidence="2">
    <location>
        <begin position="1211"/>
        <end position="1255"/>
    </location>
</feature>
<proteinExistence type="predicted"/>
<dbReference type="Proteomes" id="UP000655588">
    <property type="component" value="Unassembled WGS sequence"/>
</dbReference>
<comment type="caution">
    <text evidence="4">The sequence shown here is derived from an EMBL/GenBank/DDBJ whole genome shotgun (WGS) entry which is preliminary data.</text>
</comment>
<keyword evidence="5" id="KW-1185">Reference proteome</keyword>
<evidence type="ECO:0000256" key="3">
    <source>
        <dbReference type="SAM" id="Phobius"/>
    </source>
</evidence>
<evidence type="ECO:0000256" key="2">
    <source>
        <dbReference type="SAM" id="MobiDB-lite"/>
    </source>
</evidence>
<feature type="compositionally biased region" description="Polar residues" evidence="2">
    <location>
        <begin position="1216"/>
        <end position="1231"/>
    </location>
</feature>
<gene>
    <name evidence="4" type="ORF">E2986_09338</name>
</gene>
<dbReference type="PANTHER" id="PTHR23053">
    <property type="entry name" value="DLEC1 DELETED IN LUNG AND ESOPHAGEAL CANCER 1"/>
    <property type="match status" value="1"/>
</dbReference>
<name>A0A833RFM1_9HYME</name>